<proteinExistence type="predicted"/>
<reference evidence="1 2" key="1">
    <citation type="submission" date="2022-01" db="EMBL/GenBank/DDBJ databases">
        <authorList>
            <person name="Xiong W."/>
            <person name="Schranz E."/>
        </authorList>
    </citation>
    <scope>NUCLEOTIDE SEQUENCE [LARGE SCALE GENOMIC DNA]</scope>
</reference>
<dbReference type="EMBL" id="CAKMRJ010005523">
    <property type="protein sequence ID" value="CAH1446136.1"/>
    <property type="molecule type" value="Genomic_DNA"/>
</dbReference>
<accession>A0AAU9P854</accession>
<sequence length="85" mass="9324">MEETGGEGIAQAQIVSKLGLDFSCCIKTRKRSEYNSAVFFVSEDSPAIGGKWNIIPDEKAPTYELSKIYSIATLGSRFITSYHGI</sequence>
<organism evidence="1 2">
    <name type="scientific">Lactuca virosa</name>
    <dbReference type="NCBI Taxonomy" id="75947"/>
    <lineage>
        <taxon>Eukaryota</taxon>
        <taxon>Viridiplantae</taxon>
        <taxon>Streptophyta</taxon>
        <taxon>Embryophyta</taxon>
        <taxon>Tracheophyta</taxon>
        <taxon>Spermatophyta</taxon>
        <taxon>Magnoliopsida</taxon>
        <taxon>eudicotyledons</taxon>
        <taxon>Gunneridae</taxon>
        <taxon>Pentapetalae</taxon>
        <taxon>asterids</taxon>
        <taxon>campanulids</taxon>
        <taxon>Asterales</taxon>
        <taxon>Asteraceae</taxon>
        <taxon>Cichorioideae</taxon>
        <taxon>Cichorieae</taxon>
        <taxon>Lactucinae</taxon>
        <taxon>Lactuca</taxon>
    </lineage>
</organism>
<dbReference type="Proteomes" id="UP001157418">
    <property type="component" value="Unassembled WGS sequence"/>
</dbReference>
<gene>
    <name evidence="1" type="ORF">LVIROSA_LOCUS31854</name>
</gene>
<comment type="caution">
    <text evidence="1">The sequence shown here is derived from an EMBL/GenBank/DDBJ whole genome shotgun (WGS) entry which is preliminary data.</text>
</comment>
<keyword evidence="2" id="KW-1185">Reference proteome</keyword>
<protein>
    <submittedName>
        <fullName evidence="1">Uncharacterized protein</fullName>
    </submittedName>
</protein>
<evidence type="ECO:0000313" key="2">
    <source>
        <dbReference type="Proteomes" id="UP001157418"/>
    </source>
</evidence>
<dbReference type="AlphaFoldDB" id="A0AAU9P854"/>
<evidence type="ECO:0000313" key="1">
    <source>
        <dbReference type="EMBL" id="CAH1446136.1"/>
    </source>
</evidence>
<name>A0AAU9P854_9ASTR</name>